<sequence length="755" mass="85574">MKIMTMPKPGSAASTFTSMKVYKTRTSYYLIGKDSSHSHRRVLKIDRSEPAELNLFEDPATYTKEDVKDLLGRLDEGNRFCGGLKFVIKAYGLVGFIRLLKPYYMILITKRKQLGSICGHPIFGVQESKLFRIPHHSVLLNTVPWKIEERYIKLFNLVDLSKGFFYSNSYRIMWSLQRNALEHDAQNVPFDDMFVWNSFLTREFRTKIHTGHWTVALIHGFFKQVSLEWDAGKVTLTLIARRSRHFAGTRYLKRGVNTKGRVANDVETEQIVYADETDQITSVVQHRGSIPLFWSQETSVLTPKPDITLIKTDPTYEATKLHFQNLEARYGKPILVLNLIKTKEKRAREVLLCREFADAVAQINNSLPESNRIKFIQLDMHMFMKSNAADLQDVLELVASDAIDTVGFFHSEKATEIMILGAPAGNSTSSHKVSSSEDKAPIKESFQHGVLRSNCIDCLDRTNVSQYAFGLVALGRQLHKLGLQKTQHISRGSCVLKSLMEMYNEMGDVIALQYGGSPTHNKVFLQWQGKSNATIQPQEFLRSIMRHFSNAVLDGEKQDAMNIFLGHFQPEANKLALWEMDYDNHLHLRRAGNDPNSDLRMSFKRSYSAGNLLEQNGANPTPSRGSSELDTSSINKLFGVNPALSISKKRVSTINEAELKKCLPYDIIVSDTLCSLINNSTESLRTSLSIFDAGWLDSQTNSCCEPSQDRHFLSTGLSSKTDTSVNGHTTPQMNSYHSDDYIEDFFLCIRRPSQL</sequence>
<comment type="subunit">
    <text evidence="5">Component of the PI(3,5)P2 regulatory complex at least composed of ATG18, SAC/FIG4, FAB1 and VAC14.</text>
</comment>
<keyword evidence="3" id="KW-0472">Membrane</keyword>
<dbReference type="PANTHER" id="PTHR45738">
    <property type="entry name" value="POLYPHOSPHOINOSITIDE PHOSPHATASE"/>
    <property type="match status" value="1"/>
</dbReference>
<dbReference type="InterPro" id="IPR043573">
    <property type="entry name" value="Fig4-like"/>
</dbReference>
<name>A0A8T2RGQ1_CERRI</name>
<dbReference type="InterPro" id="IPR002013">
    <property type="entry name" value="SAC_dom"/>
</dbReference>
<dbReference type="OrthoDB" id="405996at2759"/>
<protein>
    <recommendedName>
        <fullName evidence="6">SAC domain-containing protein</fullName>
    </recommendedName>
</protein>
<evidence type="ECO:0000256" key="3">
    <source>
        <dbReference type="ARBA" id="ARBA00023136"/>
    </source>
</evidence>
<dbReference type="AlphaFoldDB" id="A0A8T2RGQ1"/>
<evidence type="ECO:0000313" key="8">
    <source>
        <dbReference type="Proteomes" id="UP000825935"/>
    </source>
</evidence>
<comment type="caution">
    <text evidence="7">The sequence shown here is derived from an EMBL/GenBank/DDBJ whole genome shotgun (WGS) entry which is preliminary data.</text>
</comment>
<evidence type="ECO:0000313" key="7">
    <source>
        <dbReference type="EMBL" id="KAH7295672.1"/>
    </source>
</evidence>
<dbReference type="Pfam" id="PF02383">
    <property type="entry name" value="Syja_N"/>
    <property type="match status" value="1"/>
</dbReference>
<dbReference type="PANTHER" id="PTHR45738:SF3">
    <property type="entry name" value="OS03G0182400 PROTEIN"/>
    <property type="match status" value="1"/>
</dbReference>
<dbReference type="GO" id="GO:0046856">
    <property type="term" value="P:phosphatidylinositol dephosphorylation"/>
    <property type="evidence" value="ECO:0007669"/>
    <property type="project" value="InterPro"/>
</dbReference>
<evidence type="ECO:0000256" key="4">
    <source>
        <dbReference type="ARBA" id="ARBA00023337"/>
    </source>
</evidence>
<dbReference type="PROSITE" id="PS50275">
    <property type="entry name" value="SAC"/>
    <property type="match status" value="1"/>
</dbReference>
<reference evidence="7 8" key="1">
    <citation type="submission" date="2021-08" db="EMBL/GenBank/DDBJ databases">
        <title>WGS assembly of Ceratopteris richardii.</title>
        <authorList>
            <person name="Marchant D.B."/>
            <person name="Chen G."/>
            <person name="Jenkins J."/>
            <person name="Shu S."/>
            <person name="Leebens-Mack J."/>
            <person name="Grimwood J."/>
            <person name="Schmutz J."/>
            <person name="Soltis P."/>
            <person name="Soltis D."/>
            <person name="Chen Z.-H."/>
        </authorList>
    </citation>
    <scope>NUCLEOTIDE SEQUENCE [LARGE SCALE GENOMIC DNA]</scope>
    <source>
        <strain evidence="7">Whitten #5841</strain>
        <tissue evidence="7">Leaf</tissue>
    </source>
</reference>
<keyword evidence="8" id="KW-1185">Reference proteome</keyword>
<keyword evidence="2" id="KW-0378">Hydrolase</keyword>
<feature type="domain" description="SAC" evidence="6">
    <location>
        <begin position="155"/>
        <end position="516"/>
    </location>
</feature>
<evidence type="ECO:0000256" key="1">
    <source>
        <dbReference type="ARBA" id="ARBA00004148"/>
    </source>
</evidence>
<dbReference type="GO" id="GO:0043813">
    <property type="term" value="F:phosphatidylinositol-3,5-bisphosphate 5-phosphatase activity"/>
    <property type="evidence" value="ECO:0007669"/>
    <property type="project" value="InterPro"/>
</dbReference>
<evidence type="ECO:0000256" key="5">
    <source>
        <dbReference type="ARBA" id="ARBA00023464"/>
    </source>
</evidence>
<accession>A0A8T2RGQ1</accession>
<evidence type="ECO:0000259" key="6">
    <source>
        <dbReference type="PROSITE" id="PS50275"/>
    </source>
</evidence>
<organism evidence="7 8">
    <name type="scientific">Ceratopteris richardii</name>
    <name type="common">Triangle waterfern</name>
    <dbReference type="NCBI Taxonomy" id="49495"/>
    <lineage>
        <taxon>Eukaryota</taxon>
        <taxon>Viridiplantae</taxon>
        <taxon>Streptophyta</taxon>
        <taxon>Embryophyta</taxon>
        <taxon>Tracheophyta</taxon>
        <taxon>Polypodiopsida</taxon>
        <taxon>Polypodiidae</taxon>
        <taxon>Polypodiales</taxon>
        <taxon>Pteridineae</taxon>
        <taxon>Pteridaceae</taxon>
        <taxon>Parkerioideae</taxon>
        <taxon>Ceratopteris</taxon>
    </lineage>
</organism>
<gene>
    <name evidence="7" type="ORF">KP509_27G060300</name>
</gene>
<comment type="catalytic activity">
    <reaction evidence="4">
        <text>a 1,2-diacyl-sn-glycero-3-phospho-(1D-myo-inositol-3,5-bisphosphate) + H2O = a 1,2-diacyl-sn-glycero-3-phospho-(1D-myo-inositol-3-phosphate) + phosphate</text>
        <dbReference type="Rhea" id="RHEA:32955"/>
        <dbReference type="ChEBI" id="CHEBI:15377"/>
        <dbReference type="ChEBI" id="CHEBI:43474"/>
        <dbReference type="ChEBI" id="CHEBI:57923"/>
        <dbReference type="ChEBI" id="CHEBI:58088"/>
    </reaction>
</comment>
<proteinExistence type="predicted"/>
<comment type="subcellular location">
    <subcellularLocation>
        <location evidence="1">Vacuole membrane</location>
        <topology evidence="1">Peripheral membrane protein</topology>
    </subcellularLocation>
</comment>
<dbReference type="GO" id="GO:0005774">
    <property type="term" value="C:vacuolar membrane"/>
    <property type="evidence" value="ECO:0007669"/>
    <property type="project" value="UniProtKB-SubCell"/>
</dbReference>
<evidence type="ECO:0000256" key="2">
    <source>
        <dbReference type="ARBA" id="ARBA00022801"/>
    </source>
</evidence>
<dbReference type="Proteomes" id="UP000825935">
    <property type="component" value="Chromosome 27"/>
</dbReference>
<dbReference type="EMBL" id="CM035432">
    <property type="protein sequence ID" value="KAH7295672.1"/>
    <property type="molecule type" value="Genomic_DNA"/>
</dbReference>